<feature type="domain" description="Aminotransferase class I/classII large" evidence="5">
    <location>
        <begin position="17"/>
        <end position="124"/>
    </location>
</feature>
<dbReference type="GO" id="GO:0008483">
    <property type="term" value="F:transaminase activity"/>
    <property type="evidence" value="ECO:0007669"/>
    <property type="project" value="UniProtKB-KW"/>
</dbReference>
<gene>
    <name evidence="6" type="ORF">GGR02_003189</name>
</gene>
<dbReference type="GO" id="GO:0030170">
    <property type="term" value="F:pyridoxal phosphate binding"/>
    <property type="evidence" value="ECO:0007669"/>
    <property type="project" value="InterPro"/>
</dbReference>
<dbReference type="Pfam" id="PF00155">
    <property type="entry name" value="Aminotran_1_2"/>
    <property type="match status" value="1"/>
</dbReference>
<dbReference type="PANTHER" id="PTHR42790">
    <property type="entry name" value="AMINOTRANSFERASE"/>
    <property type="match status" value="1"/>
</dbReference>
<keyword evidence="4" id="KW-0663">Pyridoxal phosphate</keyword>
<dbReference type="AlphaFoldDB" id="A0A840E0U2"/>
<accession>A0A840E0U2</accession>
<reference evidence="6 7" key="1">
    <citation type="submission" date="2020-08" db="EMBL/GenBank/DDBJ databases">
        <title>Genomic Encyclopedia of Type Strains, Phase IV (KMG-IV): sequencing the most valuable type-strain genomes for metagenomic binning, comparative biology and taxonomic classification.</title>
        <authorList>
            <person name="Goeker M."/>
        </authorList>
    </citation>
    <scope>NUCLEOTIDE SEQUENCE [LARGE SCALE GENOMIC DNA]</scope>
    <source>
        <strain evidence="6 7">DSM 17075</strain>
    </source>
</reference>
<dbReference type="RefSeq" id="WP_183185869.1">
    <property type="nucleotide sequence ID" value="NZ_BMNP01000030.1"/>
</dbReference>
<evidence type="ECO:0000256" key="4">
    <source>
        <dbReference type="ARBA" id="ARBA00022898"/>
    </source>
</evidence>
<organism evidence="6 7">
    <name type="scientific">Anoxybacteroides voinovskiense</name>
    <dbReference type="NCBI Taxonomy" id="230470"/>
    <lineage>
        <taxon>Bacteria</taxon>
        <taxon>Bacillati</taxon>
        <taxon>Bacillota</taxon>
        <taxon>Bacilli</taxon>
        <taxon>Bacillales</taxon>
        <taxon>Anoxybacillaceae</taxon>
        <taxon>Anoxybacteroides</taxon>
    </lineage>
</organism>
<evidence type="ECO:0000256" key="2">
    <source>
        <dbReference type="ARBA" id="ARBA00022576"/>
    </source>
</evidence>
<evidence type="ECO:0000256" key="3">
    <source>
        <dbReference type="ARBA" id="ARBA00022679"/>
    </source>
</evidence>
<dbReference type="SUPFAM" id="SSF53383">
    <property type="entry name" value="PLP-dependent transferases"/>
    <property type="match status" value="1"/>
</dbReference>
<evidence type="ECO:0000313" key="6">
    <source>
        <dbReference type="EMBL" id="MBB4075369.1"/>
    </source>
</evidence>
<dbReference type="InterPro" id="IPR050859">
    <property type="entry name" value="Class-I_PLP-dep_aminotransf"/>
</dbReference>
<dbReference type="InterPro" id="IPR004839">
    <property type="entry name" value="Aminotransferase_I/II_large"/>
</dbReference>
<comment type="caution">
    <text evidence="6">The sequence shown here is derived from an EMBL/GenBank/DDBJ whole genome shotgun (WGS) entry which is preliminary data.</text>
</comment>
<comment type="cofactor">
    <cofactor evidence="1">
        <name>pyridoxal 5'-phosphate</name>
        <dbReference type="ChEBI" id="CHEBI:597326"/>
    </cofactor>
</comment>
<evidence type="ECO:0000259" key="5">
    <source>
        <dbReference type="Pfam" id="PF00155"/>
    </source>
</evidence>
<sequence>MEKGVHTEVITLKCMYIHSSSLDQQALYQFLNFFDIDSHIMKIRQVYQQRMRLMIELLQEQNRVGLHWNEPKGGMFLWIDFPEGLDAEVLLNRSLQEGVAFVPGREFFVEAPRLNTIRMNFTHTS</sequence>
<dbReference type="InterPro" id="IPR015424">
    <property type="entry name" value="PyrdxlP-dep_Trfase"/>
</dbReference>
<evidence type="ECO:0000256" key="1">
    <source>
        <dbReference type="ARBA" id="ARBA00001933"/>
    </source>
</evidence>
<keyword evidence="6" id="KW-0238">DNA-binding</keyword>
<evidence type="ECO:0000313" key="7">
    <source>
        <dbReference type="Proteomes" id="UP000559598"/>
    </source>
</evidence>
<dbReference type="InterPro" id="IPR015422">
    <property type="entry name" value="PyrdxlP-dep_Trfase_small"/>
</dbReference>
<keyword evidence="3" id="KW-0808">Transferase</keyword>
<proteinExistence type="predicted"/>
<dbReference type="PANTHER" id="PTHR42790:SF19">
    <property type="entry name" value="KYNURENINE_ALPHA-AMINOADIPATE AMINOTRANSFERASE, MITOCHONDRIAL"/>
    <property type="match status" value="1"/>
</dbReference>
<dbReference type="GO" id="GO:1901605">
    <property type="term" value="P:alpha-amino acid metabolic process"/>
    <property type="evidence" value="ECO:0007669"/>
    <property type="project" value="TreeGrafter"/>
</dbReference>
<dbReference type="GO" id="GO:0003677">
    <property type="term" value="F:DNA binding"/>
    <property type="evidence" value="ECO:0007669"/>
    <property type="project" value="UniProtKB-KW"/>
</dbReference>
<protein>
    <submittedName>
        <fullName evidence="6">DNA-binding transcriptional MocR family regulator</fullName>
    </submittedName>
</protein>
<name>A0A840E0U2_9BACL</name>
<keyword evidence="2" id="KW-0032">Aminotransferase</keyword>
<dbReference type="Proteomes" id="UP000559598">
    <property type="component" value="Unassembled WGS sequence"/>
</dbReference>
<dbReference type="Gene3D" id="3.90.1150.10">
    <property type="entry name" value="Aspartate Aminotransferase, domain 1"/>
    <property type="match status" value="1"/>
</dbReference>
<dbReference type="EMBL" id="JACIDE010000030">
    <property type="protein sequence ID" value="MBB4075369.1"/>
    <property type="molecule type" value="Genomic_DNA"/>
</dbReference>
<keyword evidence="7" id="KW-1185">Reference proteome</keyword>